<accession>A0ACC2W7Z6</accession>
<gene>
    <name evidence="1" type="ORF">QFC21_001037</name>
</gene>
<evidence type="ECO:0000313" key="1">
    <source>
        <dbReference type="EMBL" id="KAJ9107578.1"/>
    </source>
</evidence>
<comment type="caution">
    <text evidence="1">The sequence shown here is derived from an EMBL/GenBank/DDBJ whole genome shotgun (WGS) entry which is preliminary data.</text>
</comment>
<dbReference type="EMBL" id="JASBWT010000002">
    <property type="protein sequence ID" value="KAJ9107578.1"/>
    <property type="molecule type" value="Genomic_DNA"/>
</dbReference>
<organism evidence="1 2">
    <name type="scientific">Naganishia friedmannii</name>
    <dbReference type="NCBI Taxonomy" id="89922"/>
    <lineage>
        <taxon>Eukaryota</taxon>
        <taxon>Fungi</taxon>
        <taxon>Dikarya</taxon>
        <taxon>Basidiomycota</taxon>
        <taxon>Agaricomycotina</taxon>
        <taxon>Tremellomycetes</taxon>
        <taxon>Filobasidiales</taxon>
        <taxon>Filobasidiaceae</taxon>
        <taxon>Naganishia</taxon>
    </lineage>
</organism>
<reference evidence="1" key="1">
    <citation type="submission" date="2023-04" db="EMBL/GenBank/DDBJ databases">
        <title>Draft Genome sequencing of Naganishia species isolated from polar environments using Oxford Nanopore Technology.</title>
        <authorList>
            <person name="Leo P."/>
            <person name="Venkateswaran K."/>
        </authorList>
    </citation>
    <scope>NUCLEOTIDE SEQUENCE</scope>
    <source>
        <strain evidence="1">MNA-CCFEE 5423</strain>
    </source>
</reference>
<proteinExistence type="predicted"/>
<sequence>MPAKSAKFTATKSVKSSKTASASSRKAEKSVEALADSDDIDAVDTAPRKVAVESEDDSDDSDSDDSDSDSEENIAPQLKSQRKSGKYAPYVPPQGMSEMDWSSVKATVAASPFEWNALAAKPGVELWAMRVPRNFKPEHLAQLQSTSDSVKSSTGVLGTVKTNKMSYQLRVASTHTSRPNDGAHIPNIEQHPAAQPSLADSMLLPNEMSSKMDVDGIGKGPREQGDSNTSKEAAVKEELGVADLTVAGGEEMEGLRLVVPDVRRNGLYMAPKKITKHLILAPLPPHLGSTDKPDIPSFSGAPSKRPQPLEKLKYRNLPFGAVNTDTKTIVDEVDPQRQTKRKADMMEVDEVASTITAVPAEAKEKKKSRKSEVTAPTAESKSEGKEKKSSRKSKP</sequence>
<dbReference type="Proteomes" id="UP001227268">
    <property type="component" value="Unassembled WGS sequence"/>
</dbReference>
<protein>
    <submittedName>
        <fullName evidence="1">Uncharacterized protein</fullName>
    </submittedName>
</protein>
<name>A0ACC2W7Z6_9TREE</name>
<keyword evidence="2" id="KW-1185">Reference proteome</keyword>
<evidence type="ECO:0000313" key="2">
    <source>
        <dbReference type="Proteomes" id="UP001227268"/>
    </source>
</evidence>